<evidence type="ECO:0000256" key="1">
    <source>
        <dbReference type="SAM" id="MobiDB-lite"/>
    </source>
</evidence>
<dbReference type="EMBL" id="BMEM01000002">
    <property type="protein sequence ID" value="GGF50757.1"/>
    <property type="molecule type" value="Genomic_DNA"/>
</dbReference>
<reference evidence="2" key="1">
    <citation type="journal article" date="2014" name="Int. J. Syst. Evol. Microbiol.">
        <title>Complete genome sequence of Corynebacterium casei LMG S-19264T (=DSM 44701T), isolated from a smear-ripened cheese.</title>
        <authorList>
            <consortium name="US DOE Joint Genome Institute (JGI-PGF)"/>
            <person name="Walter F."/>
            <person name="Albersmeier A."/>
            <person name="Kalinowski J."/>
            <person name="Ruckert C."/>
        </authorList>
    </citation>
    <scope>NUCLEOTIDE SEQUENCE</scope>
    <source>
        <strain evidence="2">CGMCC 1.12160</strain>
    </source>
</reference>
<sequence length="74" mass="8110">MRHLVQPRDTARTRDRGRVHGIPLERQQQRQEETAEQELAGAQPSTASLRARAACSTARATALVASALKTLGMM</sequence>
<accession>A0A917BLE0</accession>
<evidence type="ECO:0000313" key="2">
    <source>
        <dbReference type="EMBL" id="GGF50757.1"/>
    </source>
</evidence>
<gene>
    <name evidence="2" type="ORF">GCM10011366_18240</name>
</gene>
<evidence type="ECO:0000313" key="3">
    <source>
        <dbReference type="Proteomes" id="UP000605670"/>
    </source>
</evidence>
<dbReference type="AlphaFoldDB" id="A0A917BLE0"/>
<organism evidence="2 3">
    <name type="scientific">Ornithinimicrobium tianjinense</name>
    <dbReference type="NCBI Taxonomy" id="1195761"/>
    <lineage>
        <taxon>Bacteria</taxon>
        <taxon>Bacillati</taxon>
        <taxon>Actinomycetota</taxon>
        <taxon>Actinomycetes</taxon>
        <taxon>Micrococcales</taxon>
        <taxon>Ornithinimicrobiaceae</taxon>
        <taxon>Ornithinimicrobium</taxon>
    </lineage>
</organism>
<name>A0A917BLE0_9MICO</name>
<proteinExistence type="predicted"/>
<reference evidence="2" key="2">
    <citation type="submission" date="2020-09" db="EMBL/GenBank/DDBJ databases">
        <authorList>
            <person name="Sun Q."/>
            <person name="Zhou Y."/>
        </authorList>
    </citation>
    <scope>NUCLEOTIDE SEQUENCE</scope>
    <source>
        <strain evidence="2">CGMCC 1.12160</strain>
    </source>
</reference>
<comment type="caution">
    <text evidence="2">The sequence shown here is derived from an EMBL/GenBank/DDBJ whole genome shotgun (WGS) entry which is preliminary data.</text>
</comment>
<feature type="region of interest" description="Disordered" evidence="1">
    <location>
        <begin position="1"/>
        <end position="46"/>
    </location>
</feature>
<dbReference type="Proteomes" id="UP000605670">
    <property type="component" value="Unassembled WGS sequence"/>
</dbReference>
<feature type="compositionally biased region" description="Basic and acidic residues" evidence="1">
    <location>
        <begin position="9"/>
        <end position="18"/>
    </location>
</feature>
<protein>
    <submittedName>
        <fullName evidence="2">Uncharacterized protein</fullName>
    </submittedName>
</protein>
<keyword evidence="3" id="KW-1185">Reference proteome</keyword>
<feature type="compositionally biased region" description="Low complexity" evidence="1">
    <location>
        <begin position="37"/>
        <end position="46"/>
    </location>
</feature>